<name>A0A9C7Q4A5_9RHOD</name>
<dbReference type="Gene3D" id="3.30.70.3370">
    <property type="match status" value="1"/>
</dbReference>
<evidence type="ECO:0000256" key="5">
    <source>
        <dbReference type="RuleBase" id="RU004383"/>
    </source>
</evidence>
<feature type="compositionally biased region" description="Low complexity" evidence="6">
    <location>
        <begin position="126"/>
        <end position="135"/>
    </location>
</feature>
<dbReference type="InterPro" id="IPR018098">
    <property type="entry name" value="Ribosomal_eS24_CS"/>
</dbReference>
<evidence type="ECO:0000256" key="2">
    <source>
        <dbReference type="ARBA" id="ARBA00022980"/>
    </source>
</evidence>
<keyword evidence="8" id="KW-1185">Reference proteome</keyword>
<dbReference type="InterPro" id="IPR001976">
    <property type="entry name" value="Ribosomal_eS24"/>
</dbReference>
<dbReference type="Proteomes" id="UP001061958">
    <property type="component" value="Unassembled WGS sequence"/>
</dbReference>
<evidence type="ECO:0000256" key="1">
    <source>
        <dbReference type="ARBA" id="ARBA00009680"/>
    </source>
</evidence>
<proteinExistence type="inferred from homology"/>
<dbReference type="Pfam" id="PF01282">
    <property type="entry name" value="Ribosomal_S24e"/>
    <property type="match status" value="1"/>
</dbReference>
<protein>
    <recommendedName>
        <fullName evidence="5">40S ribosomal protein S24</fullName>
    </recommendedName>
</protein>
<evidence type="ECO:0000313" key="7">
    <source>
        <dbReference type="EMBL" id="GJQ15499.1"/>
    </source>
</evidence>
<evidence type="ECO:0000256" key="3">
    <source>
        <dbReference type="ARBA" id="ARBA00023274"/>
    </source>
</evidence>
<accession>A0A9C7Q4A5</accession>
<dbReference type="SUPFAM" id="SSF54189">
    <property type="entry name" value="Ribosomal proteins S24e, L23 and L15e"/>
    <property type="match status" value="1"/>
</dbReference>
<sequence length="135" mass="15396">MPEKNYTIRTRRFLTNRLLKRKQFVVEVFHPGQSPIPKAELQQKLAAMYKVADPSTVFVFGFRTQFGGGKSVGFGLIYDNLTAAKRFEPNYRLKRNGLIQLEKPARKQRKERKNRAKKVRGKAKAAAKGGSTAKK</sequence>
<dbReference type="InterPro" id="IPR012678">
    <property type="entry name" value="Ribosomal_uL23/eL15/eS24_sf"/>
</dbReference>
<evidence type="ECO:0000256" key="6">
    <source>
        <dbReference type="SAM" id="MobiDB-lite"/>
    </source>
</evidence>
<comment type="caution">
    <text evidence="7">The sequence shown here is derived from an EMBL/GenBank/DDBJ whole genome shotgun (WGS) entry which is preliminary data.</text>
</comment>
<gene>
    <name evidence="7" type="ORF">GpartN1_g7290.t1</name>
</gene>
<keyword evidence="2 4" id="KW-0689">Ribosomal protein</keyword>
<dbReference type="PANTHER" id="PTHR10496">
    <property type="entry name" value="40S RIBOSOMAL PROTEIN S24"/>
    <property type="match status" value="1"/>
</dbReference>
<evidence type="ECO:0000256" key="4">
    <source>
        <dbReference type="RuleBase" id="RU004381"/>
    </source>
</evidence>
<feature type="region of interest" description="Disordered" evidence="6">
    <location>
        <begin position="98"/>
        <end position="135"/>
    </location>
</feature>
<dbReference type="HAMAP" id="MF_00545">
    <property type="entry name" value="Ribosomal_eS24"/>
    <property type="match status" value="1"/>
</dbReference>
<dbReference type="OrthoDB" id="10251131at2759"/>
<dbReference type="GO" id="GO:1990904">
    <property type="term" value="C:ribonucleoprotein complex"/>
    <property type="evidence" value="ECO:0007669"/>
    <property type="project" value="UniProtKB-KW"/>
</dbReference>
<dbReference type="GO" id="GO:0003735">
    <property type="term" value="F:structural constituent of ribosome"/>
    <property type="evidence" value="ECO:0007669"/>
    <property type="project" value="InterPro"/>
</dbReference>
<dbReference type="PROSITE" id="PS00529">
    <property type="entry name" value="RIBOSOMAL_S24E"/>
    <property type="match status" value="1"/>
</dbReference>
<dbReference type="GO" id="GO:0005840">
    <property type="term" value="C:ribosome"/>
    <property type="evidence" value="ECO:0007669"/>
    <property type="project" value="UniProtKB-KW"/>
</dbReference>
<comment type="similarity">
    <text evidence="1 4">Belongs to the eukaryotic ribosomal protein eS24 family.</text>
</comment>
<evidence type="ECO:0000313" key="8">
    <source>
        <dbReference type="Proteomes" id="UP001061958"/>
    </source>
</evidence>
<dbReference type="InterPro" id="IPR053709">
    <property type="entry name" value="eRP_eS24_sf"/>
</dbReference>
<dbReference type="GO" id="GO:0006412">
    <property type="term" value="P:translation"/>
    <property type="evidence" value="ECO:0007669"/>
    <property type="project" value="InterPro"/>
</dbReference>
<reference evidence="7" key="2">
    <citation type="submission" date="2022-01" db="EMBL/GenBank/DDBJ databases">
        <authorList>
            <person name="Hirooka S."/>
            <person name="Miyagishima S.Y."/>
        </authorList>
    </citation>
    <scope>NUCLEOTIDE SEQUENCE</scope>
    <source>
        <strain evidence="7">NBRC 102759</strain>
    </source>
</reference>
<organism evidence="7 8">
    <name type="scientific">Galdieria partita</name>
    <dbReference type="NCBI Taxonomy" id="83374"/>
    <lineage>
        <taxon>Eukaryota</taxon>
        <taxon>Rhodophyta</taxon>
        <taxon>Bangiophyceae</taxon>
        <taxon>Galdieriales</taxon>
        <taxon>Galdieriaceae</taxon>
        <taxon>Galdieria</taxon>
    </lineage>
</organism>
<dbReference type="FunFam" id="3.30.70.3370:FF:000001">
    <property type="entry name" value="40S ribosomal protein S24"/>
    <property type="match status" value="1"/>
</dbReference>
<dbReference type="EMBL" id="BQMJ01000070">
    <property type="protein sequence ID" value="GJQ15499.1"/>
    <property type="molecule type" value="Genomic_DNA"/>
</dbReference>
<keyword evidence="3 4" id="KW-0687">Ribonucleoprotein</keyword>
<reference evidence="7" key="1">
    <citation type="journal article" date="2022" name="Proc. Natl. Acad. Sci. U.S.A.">
        <title>Life cycle and functional genomics of the unicellular red alga Galdieria for elucidating algal and plant evolution and industrial use.</title>
        <authorList>
            <person name="Hirooka S."/>
            <person name="Itabashi T."/>
            <person name="Ichinose T.M."/>
            <person name="Onuma R."/>
            <person name="Fujiwara T."/>
            <person name="Yamashita S."/>
            <person name="Jong L.W."/>
            <person name="Tomita R."/>
            <person name="Iwane A.H."/>
            <person name="Miyagishima S.Y."/>
        </authorList>
    </citation>
    <scope>NUCLEOTIDE SEQUENCE</scope>
    <source>
        <strain evidence="7">NBRC 102759</strain>
    </source>
</reference>
<feature type="compositionally biased region" description="Basic residues" evidence="6">
    <location>
        <begin position="106"/>
        <end position="125"/>
    </location>
</feature>
<dbReference type="AlphaFoldDB" id="A0A9C7Q4A5"/>